<accession>A0A412FN54</accession>
<dbReference type="PANTHER" id="PTHR46558:SF13">
    <property type="entry name" value="HTH-TYPE TRANSCRIPTIONAL REGULATOR IMMR"/>
    <property type="match status" value="1"/>
</dbReference>
<keyword evidence="6" id="KW-1185">Reference proteome</keyword>
<dbReference type="SMART" id="SM00530">
    <property type="entry name" value="HTH_XRE"/>
    <property type="match status" value="1"/>
</dbReference>
<protein>
    <submittedName>
        <fullName evidence="5">Helix-turn-helix domain-containing protein</fullName>
    </submittedName>
</protein>
<keyword evidence="3" id="KW-0472">Membrane</keyword>
<dbReference type="Pfam" id="PF01381">
    <property type="entry name" value="HTH_3"/>
    <property type="match status" value="1"/>
</dbReference>
<dbReference type="RefSeq" id="WP_117895890.1">
    <property type="nucleotide sequence ID" value="NZ_CABJCV010000023.1"/>
</dbReference>
<feature type="domain" description="HTH cro/C1-type" evidence="4">
    <location>
        <begin position="7"/>
        <end position="61"/>
    </location>
</feature>
<name>A0A412FN54_9FIRM</name>
<feature type="transmembrane region" description="Helical" evidence="3">
    <location>
        <begin position="210"/>
        <end position="232"/>
    </location>
</feature>
<dbReference type="SUPFAM" id="SSF47413">
    <property type="entry name" value="lambda repressor-like DNA-binding domains"/>
    <property type="match status" value="1"/>
</dbReference>
<comment type="caution">
    <text evidence="5">The sequence shown here is derived from an EMBL/GenBank/DDBJ whole genome shotgun (WGS) entry which is preliminary data.</text>
</comment>
<dbReference type="CDD" id="cd00093">
    <property type="entry name" value="HTH_XRE"/>
    <property type="match status" value="1"/>
</dbReference>
<evidence type="ECO:0000259" key="4">
    <source>
        <dbReference type="PROSITE" id="PS50943"/>
    </source>
</evidence>
<feature type="region of interest" description="Disordered" evidence="2">
    <location>
        <begin position="67"/>
        <end position="95"/>
    </location>
</feature>
<reference evidence="5 6" key="1">
    <citation type="submission" date="2018-08" db="EMBL/GenBank/DDBJ databases">
        <title>A genome reference for cultivated species of the human gut microbiota.</title>
        <authorList>
            <person name="Zou Y."/>
            <person name="Xue W."/>
            <person name="Luo G."/>
        </authorList>
    </citation>
    <scope>NUCLEOTIDE SEQUENCE [LARGE SCALE GENOMIC DNA]</scope>
    <source>
        <strain evidence="5 6">AF24-29</strain>
    </source>
</reference>
<dbReference type="InterPro" id="IPR001387">
    <property type="entry name" value="Cro/C1-type_HTH"/>
</dbReference>
<keyword evidence="1" id="KW-0238">DNA-binding</keyword>
<dbReference type="EMBL" id="QRUP01000023">
    <property type="protein sequence ID" value="RGR69589.1"/>
    <property type="molecule type" value="Genomic_DNA"/>
</dbReference>
<dbReference type="PROSITE" id="PS50943">
    <property type="entry name" value="HTH_CROC1"/>
    <property type="match status" value="1"/>
</dbReference>
<feature type="transmembrane region" description="Helical" evidence="3">
    <location>
        <begin position="238"/>
        <end position="262"/>
    </location>
</feature>
<proteinExistence type="predicted"/>
<gene>
    <name evidence="5" type="ORF">DWY25_14935</name>
</gene>
<dbReference type="GO" id="GO:0003677">
    <property type="term" value="F:DNA binding"/>
    <property type="evidence" value="ECO:0007669"/>
    <property type="project" value="UniProtKB-KW"/>
</dbReference>
<dbReference type="InterPro" id="IPR010982">
    <property type="entry name" value="Lambda_DNA-bd_dom_sf"/>
</dbReference>
<feature type="transmembrane region" description="Helical" evidence="3">
    <location>
        <begin position="151"/>
        <end position="168"/>
    </location>
</feature>
<dbReference type="GeneID" id="83016696"/>
<organism evidence="5 6">
    <name type="scientific">Holdemania filiformis</name>
    <dbReference type="NCBI Taxonomy" id="61171"/>
    <lineage>
        <taxon>Bacteria</taxon>
        <taxon>Bacillati</taxon>
        <taxon>Bacillota</taxon>
        <taxon>Erysipelotrichia</taxon>
        <taxon>Erysipelotrichales</taxon>
        <taxon>Erysipelotrichaceae</taxon>
        <taxon>Holdemania</taxon>
    </lineage>
</organism>
<dbReference type="Proteomes" id="UP000284178">
    <property type="component" value="Unassembled WGS sequence"/>
</dbReference>
<keyword evidence="3" id="KW-0812">Transmembrane</keyword>
<dbReference type="Gene3D" id="1.10.260.40">
    <property type="entry name" value="lambda repressor-like DNA-binding domains"/>
    <property type="match status" value="1"/>
</dbReference>
<dbReference type="AlphaFoldDB" id="A0A412FN54"/>
<dbReference type="PANTHER" id="PTHR46558">
    <property type="entry name" value="TRACRIPTIONAL REGULATORY PROTEIN-RELATED-RELATED"/>
    <property type="match status" value="1"/>
</dbReference>
<evidence type="ECO:0000313" key="5">
    <source>
        <dbReference type="EMBL" id="RGR69589.1"/>
    </source>
</evidence>
<feature type="transmembrane region" description="Helical" evidence="3">
    <location>
        <begin position="126"/>
        <end position="145"/>
    </location>
</feature>
<keyword evidence="3" id="KW-1133">Transmembrane helix</keyword>
<evidence type="ECO:0000313" key="6">
    <source>
        <dbReference type="Proteomes" id="UP000284178"/>
    </source>
</evidence>
<evidence type="ECO:0000256" key="3">
    <source>
        <dbReference type="SAM" id="Phobius"/>
    </source>
</evidence>
<sequence length="270" mass="30561">MNFAQKLQKRRKEVGFSQEQLAFELNVSRQAVSKWESGQGYPEVEKLIQLSELLGISLDELMKETREHPSAPIKPLDEEEQEWRDEPHSPITLPDDIHEEDSLIGRFAYSTDRDTVERYLDLNQRFARWIAVGVGMILGGIIPVIVLDNDLGVAIMMFFIAIGVGLLVKNGMDYQEIEKLEKQTFHLSGELICDLQDDYERYQRTFTRKIVAGVSLIIFGVGLMLILNSLFGEYDANAAVLFPFIAVSVGNFIDAGITSGAYRKLLNIKD</sequence>
<evidence type="ECO:0000256" key="2">
    <source>
        <dbReference type="SAM" id="MobiDB-lite"/>
    </source>
</evidence>
<evidence type="ECO:0000256" key="1">
    <source>
        <dbReference type="ARBA" id="ARBA00023125"/>
    </source>
</evidence>